<organism evidence="6 7">
    <name type="scientific">Enterobacter cloacae</name>
    <dbReference type="NCBI Taxonomy" id="550"/>
    <lineage>
        <taxon>Bacteria</taxon>
        <taxon>Pseudomonadati</taxon>
        <taxon>Pseudomonadota</taxon>
        <taxon>Gammaproteobacteria</taxon>
        <taxon>Enterobacterales</taxon>
        <taxon>Enterobacteriaceae</taxon>
        <taxon>Enterobacter</taxon>
        <taxon>Enterobacter cloacae complex</taxon>
    </lineage>
</organism>
<comment type="similarity">
    <text evidence="2">Belongs to the fimbrial protein family.</text>
</comment>
<evidence type="ECO:0000256" key="4">
    <source>
        <dbReference type="ARBA" id="ARBA00023263"/>
    </source>
</evidence>
<dbReference type="EMBL" id="QJSL01000005">
    <property type="protein sequence ID" value="RXW29724.1"/>
    <property type="molecule type" value="Genomic_DNA"/>
</dbReference>
<accession>A0A4Q2EC37</accession>
<dbReference type="Pfam" id="PF00419">
    <property type="entry name" value="Fimbrial"/>
    <property type="match status" value="1"/>
</dbReference>
<dbReference type="Gene3D" id="2.60.40.1090">
    <property type="entry name" value="Fimbrial-type adhesion domain"/>
    <property type="match status" value="1"/>
</dbReference>
<evidence type="ECO:0000259" key="5">
    <source>
        <dbReference type="Pfam" id="PF00419"/>
    </source>
</evidence>
<evidence type="ECO:0000256" key="1">
    <source>
        <dbReference type="ARBA" id="ARBA00004561"/>
    </source>
</evidence>
<dbReference type="Proteomes" id="UP000290875">
    <property type="component" value="Unassembled WGS sequence"/>
</dbReference>
<dbReference type="InterPro" id="IPR008966">
    <property type="entry name" value="Adhesion_dom_sf"/>
</dbReference>
<dbReference type="InterPro" id="IPR000259">
    <property type="entry name" value="Adhesion_dom_fimbrial"/>
</dbReference>
<protein>
    <recommendedName>
        <fullName evidence="5">Fimbrial-type adhesion domain-containing protein</fullName>
    </recommendedName>
</protein>
<dbReference type="PANTHER" id="PTHR33420:SF12">
    <property type="entry name" value="FIMBRIN-LIKE PROTEIN FIMI-RELATED"/>
    <property type="match status" value="1"/>
</dbReference>
<dbReference type="AlphaFoldDB" id="A0A4Q2EC37"/>
<keyword evidence="3" id="KW-0732">Signal</keyword>
<dbReference type="PANTHER" id="PTHR33420">
    <property type="entry name" value="FIMBRIAL SUBUNIT ELFA-RELATED"/>
    <property type="match status" value="1"/>
</dbReference>
<proteinExistence type="inferred from homology"/>
<evidence type="ECO:0000313" key="7">
    <source>
        <dbReference type="Proteomes" id="UP000290875"/>
    </source>
</evidence>
<evidence type="ECO:0000313" key="6">
    <source>
        <dbReference type="EMBL" id="RXW29724.1"/>
    </source>
</evidence>
<dbReference type="InterPro" id="IPR036937">
    <property type="entry name" value="Adhesion_dom_fimbrial_sf"/>
</dbReference>
<comment type="caution">
    <text evidence="6">The sequence shown here is derived from an EMBL/GenBank/DDBJ whole genome shotgun (WGS) entry which is preliminary data.</text>
</comment>
<dbReference type="SUPFAM" id="SSF49401">
    <property type="entry name" value="Bacterial adhesins"/>
    <property type="match status" value="1"/>
</dbReference>
<comment type="subcellular location">
    <subcellularLocation>
        <location evidence="1">Fimbrium</location>
    </subcellularLocation>
</comment>
<evidence type="ECO:0000256" key="3">
    <source>
        <dbReference type="ARBA" id="ARBA00022729"/>
    </source>
</evidence>
<feature type="domain" description="Fimbrial-type adhesion" evidence="5">
    <location>
        <begin position="259"/>
        <end position="391"/>
    </location>
</feature>
<evidence type="ECO:0000256" key="2">
    <source>
        <dbReference type="ARBA" id="ARBA00006671"/>
    </source>
</evidence>
<keyword evidence="4" id="KW-0281">Fimbrium</keyword>
<dbReference type="InterPro" id="IPR050263">
    <property type="entry name" value="Bact_Fimbrial_Adh_Pro"/>
</dbReference>
<gene>
    <name evidence="6" type="ORF">DM877_06730</name>
</gene>
<name>A0A4Q2EC37_ENTCL</name>
<reference evidence="6 7" key="1">
    <citation type="submission" date="2018-06" db="EMBL/GenBank/DDBJ databases">
        <title>Carbapenemase-producing Enterobacteriaceae present in wastewater treatment plant effluent and nearby surface waters in the US.</title>
        <authorList>
            <person name="Mathys D.A."/>
            <person name="Mollenkopf D.F."/>
            <person name="Feicht S.M."/>
            <person name="Adams R.J."/>
            <person name="Albers A.L."/>
            <person name="Grooters S.V."/>
            <person name="Stuever D.M."/>
            <person name="Daniels J.B."/>
            <person name="Wittum T.E."/>
        </authorList>
    </citation>
    <scope>NUCLEOTIDE SEQUENCE [LARGE SCALE GENOMIC DNA]</scope>
    <source>
        <strain evidence="6 7">GEO_4_Eff_A</strain>
    </source>
</reference>
<sequence length="392" mass="41935">MLVIRTQQQLPLAELPATFWLTSFMNKLQGNVMKKIILALAGLLSLFIIKPTLADQSCYINSSAAGIYTVPNDPITRNLNASIYDGPVSQVEGTTGTYDYTIPFRGSNPIGCKSASPWDNSVHVITDSSLLDTKYVGPSGQALFKTSVPGIVYSATLWCAEQSGCGSNHDNVQLLYPAGGGNENVYPSQSGFTWESADTGWSLRLDYFRTPDFHPEKGVSTGHSIAGTIGQFRIGPAGQPVITFTVTDSTLNFYIPDLTCSIQLQGGSNNVSLGDYFVSDIKKNSTQAVPFSFSTQNCYATRLTVKMVSGYPSSVSGLLAKSAGSASGVAVKIMNTDHDVQMKPDGSVSVSDIRNQWGANTSYNYSAQVVPDGSAVKSGDFKTAATFSITYE</sequence>
<dbReference type="GO" id="GO:0043709">
    <property type="term" value="P:cell adhesion involved in single-species biofilm formation"/>
    <property type="evidence" value="ECO:0007669"/>
    <property type="project" value="TreeGrafter"/>
</dbReference>
<dbReference type="GO" id="GO:0009289">
    <property type="term" value="C:pilus"/>
    <property type="evidence" value="ECO:0007669"/>
    <property type="project" value="UniProtKB-SubCell"/>
</dbReference>